<protein>
    <submittedName>
        <fullName evidence="8">Hsp70 family protein</fullName>
    </submittedName>
</protein>
<feature type="domain" description="Pyrrolo-quinoline quinone repeat" evidence="7">
    <location>
        <begin position="664"/>
        <end position="777"/>
    </location>
</feature>
<dbReference type="Pfam" id="PF00012">
    <property type="entry name" value="HSP70"/>
    <property type="match status" value="1"/>
</dbReference>
<evidence type="ECO:0000256" key="3">
    <source>
        <dbReference type="ARBA" id="ARBA00022840"/>
    </source>
</evidence>
<dbReference type="InterPro" id="IPR013126">
    <property type="entry name" value="Hsp_70_fam"/>
</dbReference>
<dbReference type="Proteomes" id="UP001332243">
    <property type="component" value="Unassembled WGS sequence"/>
</dbReference>
<dbReference type="PANTHER" id="PTHR45639">
    <property type="entry name" value="HSC70CB, ISOFORM G-RELATED"/>
    <property type="match status" value="1"/>
</dbReference>
<dbReference type="SUPFAM" id="SSF53067">
    <property type="entry name" value="Actin-like ATPase domain"/>
    <property type="match status" value="2"/>
</dbReference>
<keyword evidence="9" id="KW-1185">Reference proteome</keyword>
<evidence type="ECO:0000256" key="6">
    <source>
        <dbReference type="SAM" id="MobiDB-lite"/>
    </source>
</evidence>
<keyword evidence="2" id="KW-0547">Nucleotide-binding</keyword>
<evidence type="ECO:0000256" key="4">
    <source>
        <dbReference type="ARBA" id="ARBA00023016"/>
    </source>
</evidence>
<feature type="compositionally biased region" description="Pro residues" evidence="6">
    <location>
        <begin position="398"/>
        <end position="410"/>
    </location>
</feature>
<dbReference type="EMBL" id="JAZGQK010000012">
    <property type="protein sequence ID" value="MEE6260025.1"/>
    <property type="molecule type" value="Genomic_DNA"/>
</dbReference>
<comment type="caution">
    <text evidence="8">The sequence shown here is derived from an EMBL/GenBank/DDBJ whole genome shotgun (WGS) entry which is preliminary data.</text>
</comment>
<organism evidence="8 9">
    <name type="scientific">Plantactinospora sonchi</name>
    <dbReference type="NCBI Taxonomy" id="1544735"/>
    <lineage>
        <taxon>Bacteria</taxon>
        <taxon>Bacillati</taxon>
        <taxon>Actinomycetota</taxon>
        <taxon>Actinomycetes</taxon>
        <taxon>Micromonosporales</taxon>
        <taxon>Micromonosporaceae</taxon>
        <taxon>Plantactinospora</taxon>
    </lineage>
</organism>
<evidence type="ECO:0000256" key="1">
    <source>
        <dbReference type="ARBA" id="ARBA00007381"/>
    </source>
</evidence>
<keyword evidence="5" id="KW-0143">Chaperone</keyword>
<dbReference type="Pfam" id="PF13360">
    <property type="entry name" value="PQQ_2"/>
    <property type="match status" value="2"/>
</dbReference>
<comment type="similarity">
    <text evidence="1">Belongs to the heat shock protein 70 family.</text>
</comment>
<name>A0ABU7RU43_9ACTN</name>
<feature type="compositionally biased region" description="Low complexity" evidence="6">
    <location>
        <begin position="366"/>
        <end position="375"/>
    </location>
</feature>
<evidence type="ECO:0000256" key="5">
    <source>
        <dbReference type="ARBA" id="ARBA00023186"/>
    </source>
</evidence>
<dbReference type="Gene3D" id="3.90.640.10">
    <property type="entry name" value="Actin, Chain A, domain 4"/>
    <property type="match status" value="1"/>
</dbReference>
<feature type="domain" description="Pyrrolo-quinoline quinone repeat" evidence="7">
    <location>
        <begin position="481"/>
        <end position="610"/>
    </location>
</feature>
<dbReference type="InterPro" id="IPR043129">
    <property type="entry name" value="ATPase_NBD"/>
</dbReference>
<feature type="region of interest" description="Disordered" evidence="6">
    <location>
        <begin position="355"/>
        <end position="414"/>
    </location>
</feature>
<dbReference type="Gene3D" id="2.130.10.10">
    <property type="entry name" value="YVTN repeat-like/Quinoprotein amine dehydrogenase"/>
    <property type="match status" value="2"/>
</dbReference>
<accession>A0ABU7RU43</accession>
<keyword evidence="4" id="KW-0346">Stress response</keyword>
<dbReference type="Gene3D" id="3.30.420.40">
    <property type="match status" value="2"/>
</dbReference>
<evidence type="ECO:0000313" key="8">
    <source>
        <dbReference type="EMBL" id="MEE6260025.1"/>
    </source>
</evidence>
<sequence>MDQPTRLAIDLGTTHTVAVIRRTDQPPRTLLFDGSPLLSSAVHADPTGTLHTGTDAQRLGATDPQRYEPHPKRRIDDGTVLLGTHEIAVEHLLAATLRRVADEARTAGIDPTAATVLTCPADWGQPRRALLHAAATHAGLGPVHLLDEPVAAATHLDQLLGHQTPPDGTLAVFDLGGGTLDITVIRHHPHGPQVLATGGLDDLGGLDIDAALVTHLGHLVRRDDPALWHRLTHPDTPTQRRDRQTLWTEVRAAKEMLSRTTTAPVHIPGLDNPLHLTRHELDAVAGPLIARAVDETRRVLQRADVTPAQLTALLLVGGASRTPLVANRLHARLGVAPTVPEQPELPVAYGAIQHTAAPQPQPTPPRQTGTTTPHTPTTPAPPPVHRPHPTTPPTHTRPTPPPPSGHPQPTPHRRRPLRRALLTATALLTVAACVGTATIGTRWLTRALDNLGTLGTLGTNDDKAIGATTTQVATAPNPRTGDTDVVVTDDRHVISAATGAGSTEIISLPAGSTTPRWKTTLKIEPETLRLTALADLIVIDAHDTVTHDGDNIRAVISATDGTLRWQHEWPDDRTDIAYYGTDAIVEIRGDSDSLAILRVDLRTGKEKWNRRGEPDLLVTDEHRAEPMRQWPTTDPTDSGTLPATDGTLTDATVAAPTIVELDTTNGRGHVLDADTGKPRRSGALPLDDELWTAYAGKIIGRHTTQRHILTAYDATTLRPAWTVRLGANERLEHLKPCGPQLICTTIGNSDARYTVLALNTETGDRVWQHETENSDTNWYVHGGTIVTGRATFDPVNDPQLRATTDGQPRRELPEHSTVLATADDWMVLSTVAPGNPVTWRIHIEAMNSTTRTGPVEVGAERPRRVAINGDLVGVVTADRRTLVVTVTRTN</sequence>
<reference evidence="8 9" key="1">
    <citation type="submission" date="2024-01" db="EMBL/GenBank/DDBJ databases">
        <title>Genome insights into Plantactinospora sonchi sp. nov.</title>
        <authorList>
            <person name="Wang L."/>
        </authorList>
    </citation>
    <scope>NUCLEOTIDE SEQUENCE [LARGE SCALE GENOMIC DNA]</scope>
    <source>
        <strain evidence="8 9">NEAU-QY2</strain>
    </source>
</reference>
<evidence type="ECO:0000259" key="7">
    <source>
        <dbReference type="Pfam" id="PF13360"/>
    </source>
</evidence>
<keyword evidence="3" id="KW-0067">ATP-binding</keyword>
<feature type="region of interest" description="Disordered" evidence="6">
    <location>
        <begin position="43"/>
        <end position="71"/>
    </location>
</feature>
<dbReference type="InterPro" id="IPR002372">
    <property type="entry name" value="PQQ_rpt_dom"/>
</dbReference>
<proteinExistence type="inferred from homology"/>
<dbReference type="InterPro" id="IPR018181">
    <property type="entry name" value="Heat_shock_70_CS"/>
</dbReference>
<evidence type="ECO:0000256" key="2">
    <source>
        <dbReference type="ARBA" id="ARBA00022741"/>
    </source>
</evidence>
<dbReference type="PRINTS" id="PR00301">
    <property type="entry name" value="HEATSHOCK70"/>
</dbReference>
<evidence type="ECO:0000313" key="9">
    <source>
        <dbReference type="Proteomes" id="UP001332243"/>
    </source>
</evidence>
<gene>
    <name evidence="8" type="ORF">V1633_16160</name>
</gene>
<feature type="compositionally biased region" description="Pro residues" evidence="6">
    <location>
        <begin position="376"/>
        <end position="392"/>
    </location>
</feature>
<dbReference type="SUPFAM" id="SSF50998">
    <property type="entry name" value="Quinoprotein alcohol dehydrogenase-like"/>
    <property type="match status" value="1"/>
</dbReference>
<dbReference type="PROSITE" id="PS00329">
    <property type="entry name" value="HSP70_2"/>
    <property type="match status" value="1"/>
</dbReference>
<dbReference type="InterPro" id="IPR011047">
    <property type="entry name" value="Quinoprotein_ADH-like_sf"/>
</dbReference>
<dbReference type="RefSeq" id="WP_331215128.1">
    <property type="nucleotide sequence ID" value="NZ_JAZGQK010000012.1"/>
</dbReference>
<dbReference type="InterPro" id="IPR015943">
    <property type="entry name" value="WD40/YVTN_repeat-like_dom_sf"/>
</dbReference>